<dbReference type="Proteomes" id="UP000269097">
    <property type="component" value="Chromosome"/>
</dbReference>
<organism evidence="3 4">
    <name type="scientific">Cohnella candidum</name>
    <dbReference type="NCBI Taxonomy" id="2674991"/>
    <lineage>
        <taxon>Bacteria</taxon>
        <taxon>Bacillati</taxon>
        <taxon>Bacillota</taxon>
        <taxon>Bacilli</taxon>
        <taxon>Bacillales</taxon>
        <taxon>Paenibacillaceae</taxon>
        <taxon>Cohnella</taxon>
    </lineage>
</organism>
<dbReference type="EMBL" id="CP033433">
    <property type="protein sequence ID" value="AYQ75470.1"/>
    <property type="molecule type" value="Genomic_DNA"/>
</dbReference>
<accession>A0A3G3K4Y6</accession>
<keyword evidence="4" id="KW-1185">Reference proteome</keyword>
<evidence type="ECO:0000256" key="1">
    <source>
        <dbReference type="ARBA" id="ARBA00022729"/>
    </source>
</evidence>
<evidence type="ECO:0000313" key="3">
    <source>
        <dbReference type="EMBL" id="AYQ75470.1"/>
    </source>
</evidence>
<dbReference type="PANTHER" id="PTHR43649">
    <property type="entry name" value="ARABINOSE-BINDING PROTEIN-RELATED"/>
    <property type="match status" value="1"/>
</dbReference>
<evidence type="ECO:0000256" key="2">
    <source>
        <dbReference type="SAM" id="MobiDB-lite"/>
    </source>
</evidence>
<dbReference type="SUPFAM" id="SSF53850">
    <property type="entry name" value="Periplasmic binding protein-like II"/>
    <property type="match status" value="1"/>
</dbReference>
<keyword evidence="1" id="KW-0732">Signal</keyword>
<name>A0A3G3K4Y6_9BACL</name>
<dbReference type="KEGG" id="coh:EAV92_03565"/>
<proteinExistence type="predicted"/>
<dbReference type="AlphaFoldDB" id="A0A3G3K4Y6"/>
<feature type="compositionally biased region" description="Low complexity" evidence="2">
    <location>
        <begin position="13"/>
        <end position="45"/>
    </location>
</feature>
<reference evidence="3 4" key="1">
    <citation type="submission" date="2018-10" db="EMBL/GenBank/DDBJ databases">
        <title>Genome Sequence of Cohnella sp.</title>
        <authorList>
            <person name="Srinivasan S."/>
            <person name="Kim M.K."/>
        </authorList>
    </citation>
    <scope>NUCLEOTIDE SEQUENCE [LARGE SCALE GENOMIC DNA]</scope>
    <source>
        <strain evidence="3 4">18JY8-7</strain>
    </source>
</reference>
<dbReference type="Gene3D" id="3.40.190.10">
    <property type="entry name" value="Periplasmic binding protein-like II"/>
    <property type="match status" value="2"/>
</dbReference>
<sequence>MMAIVACSGSKNEPAASGASSTEPAASSPSASASASASESSSPSADEPGWKSDTKPITFDWYLNFAWFPNKWGVDPTSQYVTKKTGVNINFIVPAGNENEKLNAMIAANDLPDFITLGWWEEGVKKMVEGGLVESLTDLAKEYDPYFFKVADPAKLSWYAQPDGKTYVYPNASSSPKDFEKYGTQFTSNQTFVVRKDIYEAIGKPDMRTPEGFLNALKMAKEKFPEINGQPLIPIGFHEFGPAGNYSFLAADQDSSYLSSFLALPREKDGKLYDRTTDPEFVKWLKVFRQANQDGLISKDVFVDKRAQMEEKIAQGRYFAMLYQRTDFAAQQNVLFAKDPNSVYIAVDGPANANMDPPTLAGPAISGWTVTLISKKVKDKERAIKFLSYLISEEGQKDLYLGEKGVSYDTIDGKDQFLPEAKKLMETDRSAFDKKYGSSYTFWMLMDTNMNLQWAPPSVEPFKQLEDWTKGKTKSYSEFDLINPPATSKEGINLTKIANEWGKVLPKLLLSKSDAEFDQIMSDYVAKRDKLGYADVQAYRQKLYEENMKKLAEFMK</sequence>
<dbReference type="PANTHER" id="PTHR43649:SF33">
    <property type="entry name" value="POLYGALACTURONAN_RHAMNOGALACTURONAN-BINDING PROTEIN YTCQ"/>
    <property type="match status" value="1"/>
</dbReference>
<feature type="region of interest" description="Disordered" evidence="2">
    <location>
        <begin position="1"/>
        <end position="51"/>
    </location>
</feature>
<protein>
    <submittedName>
        <fullName evidence="3">Extracellular solute-binding protein</fullName>
    </submittedName>
</protein>
<gene>
    <name evidence="3" type="ORF">EAV92_03565</name>
</gene>
<evidence type="ECO:0000313" key="4">
    <source>
        <dbReference type="Proteomes" id="UP000269097"/>
    </source>
</evidence>
<dbReference type="InterPro" id="IPR050490">
    <property type="entry name" value="Bact_solute-bd_prot1"/>
</dbReference>